<protein>
    <submittedName>
        <fullName evidence="6">Iditol 2-dehydrogenase</fullName>
    </submittedName>
</protein>
<sequence length="371" mass="41110">MLRYRNAAVNIQPTVIKQLVNFGPHDYRLVTSPLQKPQHNELLVKVGACGICASDFHCYHGAPMFWGNETFPPYVKTPVVSGHEFFGTVVAAGPNALEHFNVEVGDRVIAEQIVPCDKCRFCRNGQYWMCEKHDIYGFQKEDADGGMTEYMLFKPTSRVHKIPASLSLEECALIEPFSCSVHAVNRGDIQFNDVVVLAGAGTLGLGMIQAIKLKTPKKLIVIDTMPYRLALAKTLGADVVLNPLEEDVIAEVKALTDGYGCDVYIEASGNPAAVTQGLQMIRKLGRFVEFSVFSRETTVDWSIIGDRKELDIRGAHLSPGCYETVIDLFSRKLFTAEGIVTHKFPLDQWENAFDTFGTAEAVKVLLVPHVE</sequence>
<keyword evidence="6" id="KW-0614">Plasmid</keyword>
<keyword evidence="3" id="KW-0560">Oxidoreductase</keyword>
<dbReference type="SUPFAM" id="SSF50129">
    <property type="entry name" value="GroES-like"/>
    <property type="match status" value="1"/>
</dbReference>
<reference evidence="6 7" key="2">
    <citation type="journal article" date="2016" name="Genome Announc.">
        <title>Fully Closed Genome Sequences of Five Type Strains of the Genus Cronobacter and One Cronobacter sakazakii Strain.</title>
        <authorList>
            <person name="Moine D."/>
            <person name="Kassam M."/>
            <person name="Baert L."/>
            <person name="Tang Y."/>
            <person name="Barretto C."/>
            <person name="Ngom Bru C."/>
            <person name="Klijn A."/>
            <person name="Descombes P."/>
        </authorList>
    </citation>
    <scope>NUCLEOTIDE SEQUENCE [LARGE SCALE GENOMIC DNA]</scope>
    <source>
        <strain evidence="6 7">LMG 26250</strain>
    </source>
</reference>
<evidence type="ECO:0000259" key="5">
    <source>
        <dbReference type="SMART" id="SM00829"/>
    </source>
</evidence>
<dbReference type="SMART" id="SM00829">
    <property type="entry name" value="PKS_ER"/>
    <property type="match status" value="1"/>
</dbReference>
<dbReference type="InterPro" id="IPR013149">
    <property type="entry name" value="ADH-like_C"/>
</dbReference>
<evidence type="ECO:0000256" key="4">
    <source>
        <dbReference type="RuleBase" id="RU361277"/>
    </source>
</evidence>
<evidence type="ECO:0000313" key="7">
    <source>
        <dbReference type="Proteomes" id="UP000067320"/>
    </source>
</evidence>
<keyword evidence="7" id="KW-1185">Reference proteome</keyword>
<gene>
    <name evidence="6" type="ORF">AFK62_20530</name>
</gene>
<name>A0ABM5VIC8_9ENTR</name>
<accession>A0ABM5VIC8</accession>
<dbReference type="InterPro" id="IPR011032">
    <property type="entry name" value="GroES-like_sf"/>
</dbReference>
<dbReference type="Pfam" id="PF00107">
    <property type="entry name" value="ADH_zinc_N"/>
    <property type="match status" value="1"/>
</dbReference>
<dbReference type="PROSITE" id="PS00059">
    <property type="entry name" value="ADH_ZINC"/>
    <property type="match status" value="1"/>
</dbReference>
<dbReference type="Gene3D" id="3.40.50.720">
    <property type="entry name" value="NAD(P)-binding Rossmann-like Domain"/>
    <property type="match status" value="1"/>
</dbReference>
<dbReference type="PANTHER" id="PTHR43401">
    <property type="entry name" value="L-THREONINE 3-DEHYDROGENASE"/>
    <property type="match status" value="1"/>
</dbReference>
<keyword evidence="2 4" id="KW-0862">Zinc</keyword>
<proteinExistence type="inferred from homology"/>
<evidence type="ECO:0000313" key="6">
    <source>
        <dbReference type="EMBL" id="ALB64930.1"/>
    </source>
</evidence>
<dbReference type="InterPro" id="IPR002328">
    <property type="entry name" value="ADH_Zn_CS"/>
</dbReference>
<evidence type="ECO:0000256" key="3">
    <source>
        <dbReference type="ARBA" id="ARBA00023002"/>
    </source>
</evidence>
<comment type="similarity">
    <text evidence="4">Belongs to the zinc-containing alcohol dehydrogenase family.</text>
</comment>
<dbReference type="PANTHER" id="PTHR43401:SF2">
    <property type="entry name" value="L-THREONINE 3-DEHYDROGENASE"/>
    <property type="match status" value="1"/>
</dbReference>
<dbReference type="Gene3D" id="3.90.180.10">
    <property type="entry name" value="Medium-chain alcohol dehydrogenases, catalytic domain"/>
    <property type="match status" value="1"/>
</dbReference>
<dbReference type="Pfam" id="PF08240">
    <property type="entry name" value="ADH_N"/>
    <property type="match status" value="1"/>
</dbReference>
<reference evidence="7" key="1">
    <citation type="submission" date="2015-09" db="EMBL/GenBank/DDBJ databases">
        <title>Cronobacter genome sequencing and assembly.</title>
        <authorList>
            <person name="Descombes P."/>
            <person name="Baert L."/>
            <person name="Ngom-Bru C."/>
            <person name="Barretto C."/>
        </authorList>
    </citation>
    <scope>NUCLEOTIDE SEQUENCE [LARGE SCALE GENOMIC DNA]</scope>
    <source>
        <strain evidence="7">LMG 26250</strain>
        <plasmid evidence="7">pCCO1</plasmid>
    </source>
</reference>
<evidence type="ECO:0000256" key="1">
    <source>
        <dbReference type="ARBA" id="ARBA00022723"/>
    </source>
</evidence>
<dbReference type="EMBL" id="CP012265">
    <property type="protein sequence ID" value="ALB64930.1"/>
    <property type="molecule type" value="Genomic_DNA"/>
</dbReference>
<geneLocation type="plasmid" evidence="6 7">
    <name>pCCO1</name>
</geneLocation>
<dbReference type="InterPro" id="IPR013154">
    <property type="entry name" value="ADH-like_N"/>
</dbReference>
<organism evidence="6 7">
    <name type="scientific">Cronobacter condimenti 1330</name>
    <dbReference type="NCBI Taxonomy" id="1073999"/>
    <lineage>
        <taxon>Bacteria</taxon>
        <taxon>Pseudomonadati</taxon>
        <taxon>Pseudomonadota</taxon>
        <taxon>Gammaproteobacteria</taxon>
        <taxon>Enterobacterales</taxon>
        <taxon>Enterobacteriaceae</taxon>
        <taxon>Cronobacter</taxon>
    </lineage>
</organism>
<dbReference type="InterPro" id="IPR036291">
    <property type="entry name" value="NAD(P)-bd_dom_sf"/>
</dbReference>
<comment type="cofactor">
    <cofactor evidence="4">
        <name>Zn(2+)</name>
        <dbReference type="ChEBI" id="CHEBI:29105"/>
    </cofactor>
</comment>
<dbReference type="InterPro" id="IPR050129">
    <property type="entry name" value="Zn_alcohol_dh"/>
</dbReference>
<feature type="domain" description="Enoyl reductase (ER)" evidence="5">
    <location>
        <begin position="23"/>
        <end position="366"/>
    </location>
</feature>
<dbReference type="Proteomes" id="UP000067320">
    <property type="component" value="Plasmid pCCO1"/>
</dbReference>
<keyword evidence="1 4" id="KW-0479">Metal-binding</keyword>
<evidence type="ECO:0000256" key="2">
    <source>
        <dbReference type="ARBA" id="ARBA00022833"/>
    </source>
</evidence>
<dbReference type="InterPro" id="IPR020843">
    <property type="entry name" value="ER"/>
</dbReference>
<dbReference type="SUPFAM" id="SSF51735">
    <property type="entry name" value="NAD(P)-binding Rossmann-fold domains"/>
    <property type="match status" value="1"/>
</dbReference>